<evidence type="ECO:0008006" key="5">
    <source>
        <dbReference type="Google" id="ProtNLM"/>
    </source>
</evidence>
<evidence type="ECO:0000313" key="4">
    <source>
        <dbReference type="Proteomes" id="UP000007819"/>
    </source>
</evidence>
<sequence length="162" mass="17679">MSTERYDLGVGVLNNRLYAVGGAGNGGTLKSVEYYDPTLNTWTPVAEMSTTRQGVGVGVLDGLMYAIGGCDGENLKSVEVYRPSDGVWSSVADMEICRFRPGVVALDGLLYVIGGSFDEFIYSDTVEIYNPKTNTWTMERFSRSGVYIYGGVVVDRPPNFIN</sequence>
<evidence type="ECO:0000256" key="2">
    <source>
        <dbReference type="ARBA" id="ARBA00022737"/>
    </source>
</evidence>
<dbReference type="SMART" id="SM00612">
    <property type="entry name" value="Kelch"/>
    <property type="match status" value="3"/>
</dbReference>
<evidence type="ECO:0000313" key="3">
    <source>
        <dbReference type="EnsemblMetazoa" id="XP_008186451.1"/>
    </source>
</evidence>
<reference evidence="3" key="2">
    <citation type="submission" date="2022-06" db="UniProtKB">
        <authorList>
            <consortium name="EnsemblMetazoa"/>
        </authorList>
    </citation>
    <scope>IDENTIFICATION</scope>
</reference>
<dbReference type="EnsemblMetazoa" id="XM_008188229.3">
    <property type="protein sequence ID" value="XP_008186451.1"/>
    <property type="gene ID" value="LOC100569884"/>
</dbReference>
<dbReference type="Pfam" id="PF01344">
    <property type="entry name" value="Kelch_1"/>
    <property type="match status" value="3"/>
</dbReference>
<dbReference type="Gene3D" id="2.120.10.80">
    <property type="entry name" value="Kelch-type beta propeller"/>
    <property type="match status" value="1"/>
</dbReference>
<dbReference type="PANTHER" id="PTHR46344:SF27">
    <property type="entry name" value="KELCH REPEAT SUPERFAMILY PROTEIN"/>
    <property type="match status" value="1"/>
</dbReference>
<reference evidence="4" key="1">
    <citation type="submission" date="2010-06" db="EMBL/GenBank/DDBJ databases">
        <authorList>
            <person name="Jiang H."/>
            <person name="Abraham K."/>
            <person name="Ali S."/>
            <person name="Alsbrooks S.L."/>
            <person name="Anim B.N."/>
            <person name="Anosike U.S."/>
            <person name="Attaway T."/>
            <person name="Bandaranaike D.P."/>
            <person name="Battles P.K."/>
            <person name="Bell S.N."/>
            <person name="Bell A.V."/>
            <person name="Beltran B."/>
            <person name="Bickham C."/>
            <person name="Bustamante Y."/>
            <person name="Caleb T."/>
            <person name="Canada A."/>
            <person name="Cardenas V."/>
            <person name="Carter K."/>
            <person name="Chacko J."/>
            <person name="Chandrabose M.N."/>
            <person name="Chavez D."/>
            <person name="Chavez A."/>
            <person name="Chen L."/>
            <person name="Chu H.-S."/>
            <person name="Claassen K.J."/>
            <person name="Cockrell R."/>
            <person name="Collins M."/>
            <person name="Cooper J.A."/>
            <person name="Cree A."/>
            <person name="Curry S.M."/>
            <person name="Da Y."/>
            <person name="Dao M.D."/>
            <person name="Das B."/>
            <person name="Davila M.-L."/>
            <person name="Davy-Carroll L."/>
            <person name="Denson S."/>
            <person name="Dinh H."/>
            <person name="Ebong V.E."/>
            <person name="Edwards J.R."/>
            <person name="Egan A."/>
            <person name="El-Daye J."/>
            <person name="Escobedo L."/>
            <person name="Fernandez S."/>
            <person name="Fernando P.R."/>
            <person name="Flagg N."/>
            <person name="Forbes L.D."/>
            <person name="Fowler R.G."/>
            <person name="Fu Q."/>
            <person name="Gabisi R.A."/>
            <person name="Ganer J."/>
            <person name="Garbino Pronczuk A."/>
            <person name="Garcia R.M."/>
            <person name="Garner T."/>
            <person name="Garrett T.E."/>
            <person name="Gonzalez D.A."/>
            <person name="Hamid H."/>
            <person name="Hawkins E.S."/>
            <person name="Hirani K."/>
            <person name="Hogues M.E."/>
            <person name="Hollins B."/>
            <person name="Hsiao C.-H."/>
            <person name="Jabil R."/>
            <person name="James M.L."/>
            <person name="Jhangiani S.N."/>
            <person name="Johnson B."/>
            <person name="Johnson Q."/>
            <person name="Joshi V."/>
            <person name="Kalu J.B."/>
            <person name="Kam C."/>
            <person name="Kashfia A."/>
            <person name="Keebler J."/>
            <person name="Kisamo H."/>
            <person name="Kovar C.L."/>
            <person name="Lago L.A."/>
            <person name="Lai C.-Y."/>
            <person name="Laidlaw J."/>
            <person name="Lara F."/>
            <person name="Le T.-K."/>
            <person name="Lee S.L."/>
            <person name="Legall F.H."/>
            <person name="Lemon S.J."/>
            <person name="Lewis L.R."/>
            <person name="Li B."/>
            <person name="Liu Y."/>
            <person name="Liu Y.-S."/>
            <person name="Lopez J."/>
            <person name="Lozado R.J."/>
            <person name="Lu J."/>
            <person name="Madu R.C."/>
            <person name="Maheshwari M."/>
            <person name="Maheshwari R."/>
            <person name="Malloy K."/>
            <person name="Martinez E."/>
            <person name="Mathew T."/>
            <person name="Mercado I.C."/>
            <person name="Mercado C."/>
            <person name="Meyer B."/>
            <person name="Montgomery K."/>
            <person name="Morgan M.B."/>
            <person name="Munidasa M."/>
            <person name="Nazareth L.V."/>
            <person name="Nelson J."/>
            <person name="Ng B.M."/>
            <person name="Nguyen N.B."/>
            <person name="Nguyen P.Q."/>
            <person name="Nguyen T."/>
            <person name="Obregon M."/>
            <person name="Okwuonu G.O."/>
            <person name="Onwere C.G."/>
            <person name="Orozco G."/>
            <person name="Parra A."/>
            <person name="Patel S."/>
            <person name="Patil S."/>
            <person name="Perez A."/>
            <person name="Perez Y."/>
            <person name="Pham C."/>
            <person name="Primus E.L."/>
            <person name="Pu L.-L."/>
            <person name="Puazo M."/>
            <person name="Qin X."/>
            <person name="Quiroz J.B."/>
            <person name="Reese J."/>
            <person name="Richards S."/>
            <person name="Rives C.M."/>
            <person name="Robberts R."/>
            <person name="Ruiz S.J."/>
            <person name="Ruiz M.J."/>
            <person name="Santibanez J."/>
            <person name="Schneider B.W."/>
            <person name="Sisson I."/>
            <person name="Smith M."/>
            <person name="Sodergren E."/>
            <person name="Song X.-Z."/>
            <person name="Song B.B."/>
            <person name="Summersgill H."/>
            <person name="Thelus R."/>
            <person name="Thornton R.D."/>
            <person name="Trejos Z.Y."/>
            <person name="Usmani K."/>
            <person name="Vattathil S."/>
            <person name="Villasana D."/>
            <person name="Walker D.L."/>
            <person name="Wang S."/>
            <person name="Wang K."/>
            <person name="White C.S."/>
            <person name="Williams A.C."/>
            <person name="Williamson J."/>
            <person name="Wilson K."/>
            <person name="Woghiren I.O."/>
            <person name="Woodworth J.R."/>
            <person name="Worley K.C."/>
            <person name="Wright R.A."/>
            <person name="Wu W."/>
            <person name="Young L."/>
            <person name="Zhang L."/>
            <person name="Zhang J."/>
            <person name="Zhu Y."/>
            <person name="Muzny D.M."/>
            <person name="Weinstock G."/>
            <person name="Gibbs R.A."/>
        </authorList>
    </citation>
    <scope>NUCLEOTIDE SEQUENCE [LARGE SCALE GENOMIC DNA]</scope>
    <source>
        <strain evidence="4">LSR1</strain>
    </source>
</reference>
<dbReference type="RefSeq" id="XP_008186451.1">
    <property type="nucleotide sequence ID" value="XM_008188229.3"/>
</dbReference>
<dbReference type="OrthoDB" id="45365at2759"/>
<accession>A0A8R2B8K4</accession>
<dbReference type="InterPro" id="IPR006652">
    <property type="entry name" value="Kelch_1"/>
</dbReference>
<dbReference type="AlphaFoldDB" id="A0A8R2B8K4"/>
<protein>
    <recommendedName>
        <fullName evidence="5">Kelch-like protein diablo</fullName>
    </recommendedName>
</protein>
<keyword evidence="2" id="KW-0677">Repeat</keyword>
<proteinExistence type="predicted"/>
<keyword evidence="1" id="KW-0880">Kelch repeat</keyword>
<dbReference type="SUPFAM" id="SSF117281">
    <property type="entry name" value="Kelch motif"/>
    <property type="match status" value="1"/>
</dbReference>
<dbReference type="KEGG" id="api:100569884"/>
<dbReference type="InterPro" id="IPR015915">
    <property type="entry name" value="Kelch-typ_b-propeller"/>
</dbReference>
<organism evidence="3 4">
    <name type="scientific">Acyrthosiphon pisum</name>
    <name type="common">Pea aphid</name>
    <dbReference type="NCBI Taxonomy" id="7029"/>
    <lineage>
        <taxon>Eukaryota</taxon>
        <taxon>Metazoa</taxon>
        <taxon>Ecdysozoa</taxon>
        <taxon>Arthropoda</taxon>
        <taxon>Hexapoda</taxon>
        <taxon>Insecta</taxon>
        <taxon>Pterygota</taxon>
        <taxon>Neoptera</taxon>
        <taxon>Paraneoptera</taxon>
        <taxon>Hemiptera</taxon>
        <taxon>Sternorrhyncha</taxon>
        <taxon>Aphidomorpha</taxon>
        <taxon>Aphidoidea</taxon>
        <taxon>Aphididae</taxon>
        <taxon>Macrosiphini</taxon>
        <taxon>Acyrthosiphon</taxon>
    </lineage>
</organism>
<name>A0A8R2B8K4_ACYPI</name>
<evidence type="ECO:0000256" key="1">
    <source>
        <dbReference type="ARBA" id="ARBA00022441"/>
    </source>
</evidence>
<dbReference type="Proteomes" id="UP000007819">
    <property type="component" value="Chromosome A1"/>
</dbReference>
<dbReference type="GeneID" id="100569884"/>
<dbReference type="PANTHER" id="PTHR46344">
    <property type="entry name" value="OS02G0202900 PROTEIN"/>
    <property type="match status" value="1"/>
</dbReference>
<keyword evidence="4" id="KW-1185">Reference proteome</keyword>